<reference evidence="2" key="1">
    <citation type="submission" date="2022-04" db="EMBL/GenBank/DDBJ databases">
        <title>Carnegiea gigantea Genome sequencing and assembly v2.</title>
        <authorList>
            <person name="Copetti D."/>
            <person name="Sanderson M.J."/>
            <person name="Burquez A."/>
            <person name="Wojciechowski M.F."/>
        </authorList>
    </citation>
    <scope>NUCLEOTIDE SEQUENCE</scope>
    <source>
        <strain evidence="2">SGP5-SGP5p</strain>
        <tissue evidence="2">Aerial part</tissue>
    </source>
</reference>
<evidence type="ECO:0000313" key="2">
    <source>
        <dbReference type="EMBL" id="KAJ8432320.1"/>
    </source>
</evidence>
<organism evidence="2 3">
    <name type="scientific">Carnegiea gigantea</name>
    <dbReference type="NCBI Taxonomy" id="171969"/>
    <lineage>
        <taxon>Eukaryota</taxon>
        <taxon>Viridiplantae</taxon>
        <taxon>Streptophyta</taxon>
        <taxon>Embryophyta</taxon>
        <taxon>Tracheophyta</taxon>
        <taxon>Spermatophyta</taxon>
        <taxon>Magnoliopsida</taxon>
        <taxon>eudicotyledons</taxon>
        <taxon>Gunneridae</taxon>
        <taxon>Pentapetalae</taxon>
        <taxon>Caryophyllales</taxon>
        <taxon>Cactineae</taxon>
        <taxon>Cactaceae</taxon>
        <taxon>Cactoideae</taxon>
        <taxon>Echinocereeae</taxon>
        <taxon>Carnegiea</taxon>
    </lineage>
</organism>
<dbReference type="AlphaFoldDB" id="A0A9Q1JWE4"/>
<proteinExistence type="predicted"/>
<keyword evidence="3" id="KW-1185">Reference proteome</keyword>
<protein>
    <submittedName>
        <fullName evidence="2">Uncharacterized protein</fullName>
    </submittedName>
</protein>
<accession>A0A9Q1JWE4</accession>
<feature type="region of interest" description="Disordered" evidence="1">
    <location>
        <begin position="1"/>
        <end position="34"/>
    </location>
</feature>
<name>A0A9Q1JWE4_9CARY</name>
<dbReference type="EMBL" id="JAKOGI010000616">
    <property type="protein sequence ID" value="KAJ8432320.1"/>
    <property type="molecule type" value="Genomic_DNA"/>
</dbReference>
<evidence type="ECO:0000313" key="3">
    <source>
        <dbReference type="Proteomes" id="UP001153076"/>
    </source>
</evidence>
<gene>
    <name evidence="2" type="ORF">Cgig2_027440</name>
</gene>
<sequence length="188" mass="21037">MTPPPPGTALPRHPHLRHPLHDPNPSKMPPPRYRHDYPEHDCSILFQDNCLRLLDLGDVVYPCLVRVFYANLETKSTPKGMILMSNVKAIQIILRWQHASDLSSEEATALKVTLPDTPSVPNVVEVLASLKEDNGALWSQLDQIQLDMCLTNKKIDALIRLTSLIHHGAQLAIPFQRIDVAHVAQSAD</sequence>
<evidence type="ECO:0000256" key="1">
    <source>
        <dbReference type="SAM" id="MobiDB-lite"/>
    </source>
</evidence>
<comment type="caution">
    <text evidence="2">The sequence shown here is derived from an EMBL/GenBank/DDBJ whole genome shotgun (WGS) entry which is preliminary data.</text>
</comment>
<dbReference type="Proteomes" id="UP001153076">
    <property type="component" value="Unassembled WGS sequence"/>
</dbReference>